<gene>
    <name evidence="2" type="ORF">BN2476_500143</name>
</gene>
<comment type="caution">
    <text evidence="2">The sequence shown here is derived from an EMBL/GenBank/DDBJ whole genome shotgun (WGS) entry which is preliminary data.</text>
</comment>
<keyword evidence="3" id="KW-1185">Reference proteome</keyword>
<proteinExistence type="predicted"/>
<feature type="region of interest" description="Disordered" evidence="1">
    <location>
        <begin position="1"/>
        <end position="34"/>
    </location>
</feature>
<feature type="compositionally biased region" description="Basic and acidic residues" evidence="1">
    <location>
        <begin position="9"/>
        <end position="24"/>
    </location>
</feature>
<dbReference type="Proteomes" id="UP000195569">
    <property type="component" value="Unassembled WGS sequence"/>
</dbReference>
<dbReference type="AlphaFoldDB" id="A0A1N7SH19"/>
<evidence type="ECO:0000313" key="3">
    <source>
        <dbReference type="Proteomes" id="UP000195569"/>
    </source>
</evidence>
<accession>A0A1N7SH19</accession>
<sequence>MRSLYAGRRLPDHRPQSRFLRAEETQGVTGRRRTARPMAVLCEEERLRDALDRRETDIRARHDLIRRNTSFDPVYRLDDTFIDPVKPAVIFSFRIRRW</sequence>
<evidence type="ECO:0000256" key="1">
    <source>
        <dbReference type="SAM" id="MobiDB-lite"/>
    </source>
</evidence>
<name>A0A1N7SH19_9BURK</name>
<evidence type="ECO:0000313" key="2">
    <source>
        <dbReference type="EMBL" id="SIT46279.1"/>
    </source>
</evidence>
<organism evidence="2 3">
    <name type="scientific">Paraburkholderia piptadeniae</name>
    <dbReference type="NCBI Taxonomy" id="1701573"/>
    <lineage>
        <taxon>Bacteria</taxon>
        <taxon>Pseudomonadati</taxon>
        <taxon>Pseudomonadota</taxon>
        <taxon>Betaproteobacteria</taxon>
        <taxon>Burkholderiales</taxon>
        <taxon>Burkholderiaceae</taxon>
        <taxon>Paraburkholderia</taxon>
    </lineage>
</organism>
<protein>
    <submittedName>
        <fullName evidence="2">Uncharacterized protein</fullName>
    </submittedName>
</protein>
<reference evidence="2" key="1">
    <citation type="submission" date="2016-12" db="EMBL/GenBank/DDBJ databases">
        <authorList>
            <person name="Moulin L."/>
        </authorList>
    </citation>
    <scope>NUCLEOTIDE SEQUENCE [LARGE SCALE GENOMIC DNA]</scope>
    <source>
        <strain evidence="2">STM 7183</strain>
    </source>
</reference>
<dbReference type="EMBL" id="CYGY02000050">
    <property type="protein sequence ID" value="SIT46279.1"/>
    <property type="molecule type" value="Genomic_DNA"/>
</dbReference>